<name>A0A6M9PPD6_9BURK</name>
<organism evidence="3 4">
    <name type="scientific">Polynucleobacter antarcticus</name>
    <dbReference type="NCBI Taxonomy" id="1743162"/>
    <lineage>
        <taxon>Bacteria</taxon>
        <taxon>Pseudomonadati</taxon>
        <taxon>Pseudomonadota</taxon>
        <taxon>Betaproteobacteria</taxon>
        <taxon>Burkholderiales</taxon>
        <taxon>Burkholderiaceae</taxon>
        <taxon>Polynucleobacter</taxon>
    </lineage>
</organism>
<keyword evidence="4" id="KW-1185">Reference proteome</keyword>
<comment type="similarity">
    <text evidence="1">Belongs to the ribosome association toxin RatA family.</text>
</comment>
<dbReference type="RefSeq" id="WP_173942541.1">
    <property type="nucleotide sequence ID" value="NZ_CBCSCD010000004.1"/>
</dbReference>
<evidence type="ECO:0000256" key="1">
    <source>
        <dbReference type="ARBA" id="ARBA00008918"/>
    </source>
</evidence>
<dbReference type="Pfam" id="PF03364">
    <property type="entry name" value="Polyketide_cyc"/>
    <property type="match status" value="1"/>
</dbReference>
<evidence type="ECO:0000313" key="4">
    <source>
        <dbReference type="Proteomes" id="UP000500806"/>
    </source>
</evidence>
<evidence type="ECO:0000259" key="2">
    <source>
        <dbReference type="Pfam" id="PF03364"/>
    </source>
</evidence>
<gene>
    <name evidence="3" type="ORF">DCO16_04530</name>
</gene>
<dbReference type="EMBL" id="CP028941">
    <property type="protein sequence ID" value="QKM62389.1"/>
    <property type="molecule type" value="Genomic_DNA"/>
</dbReference>
<reference evidence="3 4" key="1">
    <citation type="submission" date="2018-04" db="EMBL/GenBank/DDBJ databases">
        <title>Polynucleobacter sp. LimPoW16 genome.</title>
        <authorList>
            <person name="Hahn M.W."/>
        </authorList>
    </citation>
    <scope>NUCLEOTIDE SEQUENCE [LARGE SCALE GENOMIC DNA]</scope>
    <source>
        <strain evidence="3 4">LimPoW16</strain>
    </source>
</reference>
<proteinExistence type="inferred from homology"/>
<dbReference type="KEGG" id="pani:DCO16_04530"/>
<dbReference type="InterPro" id="IPR023393">
    <property type="entry name" value="START-like_dom_sf"/>
</dbReference>
<dbReference type="Proteomes" id="UP000500806">
    <property type="component" value="Chromosome"/>
</dbReference>
<dbReference type="SUPFAM" id="SSF55961">
    <property type="entry name" value="Bet v1-like"/>
    <property type="match status" value="1"/>
</dbReference>
<dbReference type="InterPro" id="IPR005031">
    <property type="entry name" value="COQ10_START"/>
</dbReference>
<sequence length="186" mass="21134">MSLFASYPVWDSVALASNSDKNGAITIAISQINGGFEVHASYLAPLSQCQAYALLTDFSESEQSEGIRASKITRLSENRIRVEQQIEDKILFFSTQFESVIDYTQLPSYGMDLKQVKGYFKEYRGSWRLTPKSNGTLFSYTAFILPDQAIPLFVIEYFMNARIEKRFEKMLQKATSKAGFIPEQCK</sequence>
<dbReference type="AlphaFoldDB" id="A0A6M9PPD6"/>
<feature type="domain" description="Coenzyme Q-binding protein COQ10 START" evidence="2">
    <location>
        <begin position="46"/>
        <end position="153"/>
    </location>
</feature>
<dbReference type="Gene3D" id="3.30.530.20">
    <property type="match status" value="1"/>
</dbReference>
<evidence type="ECO:0000313" key="3">
    <source>
        <dbReference type="EMBL" id="QKM62389.1"/>
    </source>
</evidence>
<protein>
    <recommendedName>
        <fullName evidence="2">Coenzyme Q-binding protein COQ10 START domain-containing protein</fullName>
    </recommendedName>
</protein>
<accession>A0A6M9PPD6</accession>